<evidence type="ECO:0000256" key="4">
    <source>
        <dbReference type="RuleBase" id="RU367022"/>
    </source>
</evidence>
<name>A0A1D8NPS7_YARLL</name>
<keyword evidence="4" id="KW-0813">Transport</keyword>
<feature type="region of interest" description="Disordered" evidence="5">
    <location>
        <begin position="111"/>
        <end position="142"/>
    </location>
</feature>
<evidence type="ECO:0000256" key="5">
    <source>
        <dbReference type="SAM" id="MobiDB-lite"/>
    </source>
</evidence>
<dbReference type="KEGG" id="yli:2908721"/>
<dbReference type="InterPro" id="IPR007274">
    <property type="entry name" value="Cop_transporter"/>
</dbReference>
<dbReference type="GO" id="GO:0005375">
    <property type="term" value="F:copper ion transmembrane transporter activity"/>
    <property type="evidence" value="ECO:0007669"/>
    <property type="project" value="UniProtKB-UniRule"/>
</dbReference>
<dbReference type="RefSeq" id="XP_505822.2">
    <property type="nucleotide sequence ID" value="XM_505822.3"/>
</dbReference>
<keyword evidence="2 4" id="KW-1133">Transmembrane helix</keyword>
<dbReference type="VEuPathDB" id="FungiDB:YALI0_F24277g"/>
<proteinExistence type="inferred from homology"/>
<dbReference type="eggNOG" id="ENOG502S64N">
    <property type="taxonomic scope" value="Eukaryota"/>
</dbReference>
<accession>A0A1D8NPS7</accession>
<feature type="region of interest" description="Disordered" evidence="5">
    <location>
        <begin position="1"/>
        <end position="21"/>
    </location>
</feature>
<dbReference type="PANTHER" id="PTHR12483:SF120">
    <property type="entry name" value="HIGH-AFFINITY COPPER TRANSPORTER CTRA2"/>
    <property type="match status" value="1"/>
</dbReference>
<dbReference type="Pfam" id="PF04145">
    <property type="entry name" value="Ctr"/>
    <property type="match status" value="1"/>
</dbReference>
<dbReference type="GO" id="GO:0005886">
    <property type="term" value="C:plasma membrane"/>
    <property type="evidence" value="ECO:0007669"/>
    <property type="project" value="TreeGrafter"/>
</dbReference>
<evidence type="ECO:0000256" key="3">
    <source>
        <dbReference type="ARBA" id="ARBA00023136"/>
    </source>
</evidence>
<keyword evidence="4" id="KW-0187">Copper transport</keyword>
<feature type="transmembrane region" description="Helical" evidence="4">
    <location>
        <begin position="52"/>
        <end position="72"/>
    </location>
</feature>
<dbReference type="PANTHER" id="PTHR12483">
    <property type="entry name" value="SOLUTE CARRIER FAMILY 31 COPPER TRANSPORTERS"/>
    <property type="match status" value="1"/>
</dbReference>
<dbReference type="OrthoDB" id="73901at2759"/>
<comment type="subcellular location">
    <subcellularLocation>
        <location evidence="4">Membrane</location>
        <topology evidence="4">Multi-pass membrane protein</topology>
    </subcellularLocation>
</comment>
<dbReference type="GeneID" id="2908721"/>
<organism evidence="6 7">
    <name type="scientific">Yarrowia lipolytica</name>
    <name type="common">Candida lipolytica</name>
    <dbReference type="NCBI Taxonomy" id="4952"/>
    <lineage>
        <taxon>Eukaryota</taxon>
        <taxon>Fungi</taxon>
        <taxon>Dikarya</taxon>
        <taxon>Ascomycota</taxon>
        <taxon>Saccharomycotina</taxon>
        <taxon>Dipodascomycetes</taxon>
        <taxon>Dipodascales</taxon>
        <taxon>Dipodascales incertae sedis</taxon>
        <taxon>Yarrowia</taxon>
    </lineage>
</organism>
<dbReference type="Proteomes" id="UP000182444">
    <property type="component" value="Chromosome 1F"/>
</dbReference>
<gene>
    <name evidence="6" type="ORF">YALI1_F31687g</name>
</gene>
<sequence length="198" mass="22148">MSHDHGSMDMGGMDMGGSSSGGMSHSMAMTFHSNMVDALFSDQWTPSNRGQYAGTCIFIVFFAMIYRGLFVVKFKLDEKLIKCGKLNKQVVALNDIGRDQPYKSLRDIEDELDEEEEQERLQKLERPDQPSPAPTMTTRQGPRPWRLSVDVPRAAIQTVLSGVGYLLMLITMTYNVGYFVSVLGGIFLGELLFARYAS</sequence>
<evidence type="ECO:0000256" key="1">
    <source>
        <dbReference type="ARBA" id="ARBA00022692"/>
    </source>
</evidence>
<keyword evidence="1 4" id="KW-0812">Transmembrane</keyword>
<comment type="similarity">
    <text evidence="4">Belongs to the copper transporter (Ctr) (TC 1.A.56) family. SLC31A subfamily.</text>
</comment>
<keyword evidence="3 4" id="KW-0472">Membrane</keyword>
<keyword evidence="4" id="KW-0406">Ion transport</keyword>
<reference evidence="6 7" key="1">
    <citation type="journal article" date="2016" name="PLoS ONE">
        <title>Sequence Assembly of Yarrowia lipolytica Strain W29/CLIB89 Shows Transposable Element Diversity.</title>
        <authorList>
            <person name="Magnan C."/>
            <person name="Yu J."/>
            <person name="Chang I."/>
            <person name="Jahn E."/>
            <person name="Kanomata Y."/>
            <person name="Wu J."/>
            <person name="Zeller M."/>
            <person name="Oakes M."/>
            <person name="Baldi P."/>
            <person name="Sandmeyer S."/>
        </authorList>
    </citation>
    <scope>NUCLEOTIDE SEQUENCE [LARGE SCALE GENOMIC DNA]</scope>
    <source>
        <strain evidence="7">CLIB89(W29)</strain>
    </source>
</reference>
<feature type="compositionally biased region" description="Basic and acidic residues" evidence="5">
    <location>
        <begin position="119"/>
        <end position="128"/>
    </location>
</feature>
<dbReference type="AlphaFoldDB" id="A0A1D8NPS7"/>
<protein>
    <recommendedName>
        <fullName evidence="4">Copper transport protein</fullName>
    </recommendedName>
</protein>
<evidence type="ECO:0000256" key="2">
    <source>
        <dbReference type="ARBA" id="ARBA00022989"/>
    </source>
</evidence>
<evidence type="ECO:0000313" key="6">
    <source>
        <dbReference type="EMBL" id="AOW07639.1"/>
    </source>
</evidence>
<dbReference type="EMBL" id="CP017558">
    <property type="protein sequence ID" value="AOW07639.1"/>
    <property type="molecule type" value="Genomic_DNA"/>
</dbReference>
<keyword evidence="4" id="KW-0186">Copper</keyword>
<dbReference type="VEuPathDB" id="FungiDB:YALI1_F31687g"/>
<evidence type="ECO:0000313" key="7">
    <source>
        <dbReference type="Proteomes" id="UP000182444"/>
    </source>
</evidence>